<evidence type="ECO:0000313" key="9">
    <source>
        <dbReference type="EMBL" id="ABD88408.1"/>
    </source>
</evidence>
<dbReference type="InterPro" id="IPR015421">
    <property type="entry name" value="PyrdxlP-dep_Trfase_major"/>
</dbReference>
<dbReference type="PANTHER" id="PTHR46383">
    <property type="entry name" value="ASPARTATE AMINOTRANSFERASE"/>
    <property type="match status" value="1"/>
</dbReference>
<protein>
    <recommendedName>
        <fullName evidence="3">aspartate transaminase</fullName>
        <ecNumber evidence="3">2.6.1.1</ecNumber>
    </recommendedName>
</protein>
<dbReference type="RefSeq" id="WP_011473304.1">
    <property type="nucleotide sequence ID" value="NC_007925.1"/>
</dbReference>
<reference evidence="9" key="1">
    <citation type="submission" date="2006-03" db="EMBL/GenBank/DDBJ databases">
        <title>Complete sequence of Rhodopseudomonas palustris BisB18.</title>
        <authorList>
            <consortium name="US DOE Joint Genome Institute"/>
            <person name="Copeland A."/>
            <person name="Lucas S."/>
            <person name="Lapidus A."/>
            <person name="Barry K."/>
            <person name="Detter J.C."/>
            <person name="Glavina del Rio T."/>
            <person name="Hammon N."/>
            <person name="Israni S."/>
            <person name="Dalin E."/>
            <person name="Tice H."/>
            <person name="Pitluck S."/>
            <person name="Chain P."/>
            <person name="Malfatti S."/>
            <person name="Shin M."/>
            <person name="Vergez L."/>
            <person name="Schmutz J."/>
            <person name="Larimer F."/>
            <person name="Land M."/>
            <person name="Hauser L."/>
            <person name="Pelletier D.A."/>
            <person name="Kyrpides N."/>
            <person name="Anderson I."/>
            <person name="Oda Y."/>
            <person name="Harwood C.S."/>
            <person name="Richardson P."/>
        </authorList>
    </citation>
    <scope>NUCLEOTIDE SEQUENCE [LARGE SCALE GENOMIC DNA]</scope>
    <source>
        <strain evidence="9">BisB18</strain>
    </source>
</reference>
<dbReference type="Gene3D" id="3.40.640.10">
    <property type="entry name" value="Type I PLP-dependent aspartate aminotransferase-like (Major domain)"/>
    <property type="match status" value="1"/>
</dbReference>
<gene>
    <name evidence="9" type="ordered locus">RPC_2860</name>
</gene>
<dbReference type="HOGENOM" id="CLU_017584_4_3_5"/>
<evidence type="ECO:0000256" key="6">
    <source>
        <dbReference type="ARBA" id="ARBA00022898"/>
    </source>
</evidence>
<evidence type="ECO:0000256" key="5">
    <source>
        <dbReference type="ARBA" id="ARBA00022679"/>
    </source>
</evidence>
<organism evidence="9">
    <name type="scientific">Rhodopseudomonas palustris (strain BisB18)</name>
    <dbReference type="NCBI Taxonomy" id="316056"/>
    <lineage>
        <taxon>Bacteria</taxon>
        <taxon>Pseudomonadati</taxon>
        <taxon>Pseudomonadota</taxon>
        <taxon>Alphaproteobacteria</taxon>
        <taxon>Hyphomicrobiales</taxon>
        <taxon>Nitrobacteraceae</taxon>
        <taxon>Rhodopseudomonas</taxon>
    </lineage>
</organism>
<evidence type="ECO:0000256" key="7">
    <source>
        <dbReference type="ARBA" id="ARBA00049185"/>
    </source>
</evidence>
<evidence type="ECO:0000256" key="1">
    <source>
        <dbReference type="ARBA" id="ARBA00001933"/>
    </source>
</evidence>
<evidence type="ECO:0000256" key="4">
    <source>
        <dbReference type="ARBA" id="ARBA00022576"/>
    </source>
</evidence>
<dbReference type="PANTHER" id="PTHR46383:SF2">
    <property type="entry name" value="AMINOTRANSFERASE"/>
    <property type="match status" value="1"/>
</dbReference>
<dbReference type="Pfam" id="PF00155">
    <property type="entry name" value="Aminotran_1_2"/>
    <property type="match status" value="1"/>
</dbReference>
<dbReference type="AlphaFoldDB" id="Q213M8"/>
<name>Q213M8_RHOPB</name>
<dbReference type="SUPFAM" id="SSF53383">
    <property type="entry name" value="PLP-dependent transferases"/>
    <property type="match status" value="1"/>
</dbReference>
<dbReference type="GO" id="GO:0030170">
    <property type="term" value="F:pyridoxal phosphate binding"/>
    <property type="evidence" value="ECO:0007669"/>
    <property type="project" value="InterPro"/>
</dbReference>
<dbReference type="InterPro" id="IPR004839">
    <property type="entry name" value="Aminotransferase_I/II_large"/>
</dbReference>
<dbReference type="GO" id="GO:0004069">
    <property type="term" value="F:L-aspartate:2-oxoglutarate aminotransferase activity"/>
    <property type="evidence" value="ECO:0007669"/>
    <property type="project" value="UniProtKB-EC"/>
</dbReference>
<dbReference type="STRING" id="316056.RPC_2860"/>
<keyword evidence="5 9" id="KW-0808">Transferase</keyword>
<keyword evidence="4 9" id="KW-0032">Aminotransferase</keyword>
<dbReference type="InterPro" id="IPR015424">
    <property type="entry name" value="PyrdxlP-dep_Trfase"/>
</dbReference>
<dbReference type="InterPro" id="IPR050596">
    <property type="entry name" value="AspAT/PAT-like"/>
</dbReference>
<evidence type="ECO:0000259" key="8">
    <source>
        <dbReference type="Pfam" id="PF00155"/>
    </source>
</evidence>
<dbReference type="eggNOG" id="COG0436">
    <property type="taxonomic scope" value="Bacteria"/>
</dbReference>
<comment type="cofactor">
    <cofactor evidence="1">
        <name>pyridoxal 5'-phosphate</name>
        <dbReference type="ChEBI" id="CHEBI:597326"/>
    </cofactor>
</comment>
<dbReference type="EC" id="2.6.1.1" evidence="3"/>
<accession>Q213M8</accession>
<dbReference type="GO" id="GO:0006520">
    <property type="term" value="P:amino acid metabolic process"/>
    <property type="evidence" value="ECO:0007669"/>
    <property type="project" value="InterPro"/>
</dbReference>
<evidence type="ECO:0000256" key="3">
    <source>
        <dbReference type="ARBA" id="ARBA00012753"/>
    </source>
</evidence>
<feature type="domain" description="Aminotransferase class I/classII large" evidence="8">
    <location>
        <begin position="48"/>
        <end position="394"/>
    </location>
</feature>
<dbReference type="EMBL" id="CP000301">
    <property type="protein sequence ID" value="ABD88408.1"/>
    <property type="molecule type" value="Genomic_DNA"/>
</dbReference>
<comment type="similarity">
    <text evidence="2">Belongs to the class-I pyridoxal-phosphate-dependent aminotransferase family.</text>
</comment>
<sequence>MHDATGADRARRVIEGVLTPSARSDVPPFMVMDVMAAAERIEAAGGQVIHLEVGQPAAAAPRSAIEAAQAALQQGRIDYTSALGIPALRERIARHYREAYGCAIDASRIVVTTGSSGAFILAFLSMFEPGDRVAVTVPGYPPYRHILTALGCEPVLIETHSETRHALTGEALLAAHRKTPLQGVLVASPGNPTGTMMSREALTDLIAVADREGIRFISDEIYHGLDYAFPAVTAAELSPNAVVINSFSKYFCMTGWRVGWMVVPDALVRPIERLQQNLAISVPTLSQIAAAAAFDGRAEMELVKRGYEENRQILIAGLPAAGLSDFLPADGAFYLYADVSKFTDDSFAFAQRMLQEAHVAATPGVDFDPLRGRSFVRFSYARSAADMHEAVARITRWLGQQASRLG</sequence>
<proteinExistence type="inferred from homology"/>
<evidence type="ECO:0000256" key="2">
    <source>
        <dbReference type="ARBA" id="ARBA00007441"/>
    </source>
</evidence>
<dbReference type="CDD" id="cd00609">
    <property type="entry name" value="AAT_like"/>
    <property type="match status" value="1"/>
</dbReference>
<keyword evidence="6" id="KW-0663">Pyridoxal phosphate</keyword>
<dbReference type="OrthoDB" id="9763453at2"/>
<dbReference type="KEGG" id="rpc:RPC_2860"/>
<comment type="catalytic activity">
    <reaction evidence="7">
        <text>L-aspartate + 2-oxoglutarate = oxaloacetate + L-glutamate</text>
        <dbReference type="Rhea" id="RHEA:21824"/>
        <dbReference type="ChEBI" id="CHEBI:16452"/>
        <dbReference type="ChEBI" id="CHEBI:16810"/>
        <dbReference type="ChEBI" id="CHEBI:29985"/>
        <dbReference type="ChEBI" id="CHEBI:29991"/>
        <dbReference type="EC" id="2.6.1.1"/>
    </reaction>
</comment>